<sequence length="86" mass="8971">MNNPAPAEIETALLGMCRQALPGSDIAPADDFFAAGGNSVTSMLLIKNIQDAYGVRVPPGRFYAHPTMAALATVVAEQLAAGRERA</sequence>
<organism evidence="4 5">
    <name type="scientific">Nonomuraea typhae</name>
    <dbReference type="NCBI Taxonomy" id="2603600"/>
    <lineage>
        <taxon>Bacteria</taxon>
        <taxon>Bacillati</taxon>
        <taxon>Actinomycetota</taxon>
        <taxon>Actinomycetes</taxon>
        <taxon>Streptosporangiales</taxon>
        <taxon>Streptosporangiaceae</taxon>
        <taxon>Nonomuraea</taxon>
    </lineage>
</organism>
<evidence type="ECO:0000259" key="3">
    <source>
        <dbReference type="PROSITE" id="PS50075"/>
    </source>
</evidence>
<name>A0ABW7ZA01_9ACTN</name>
<reference evidence="4 5" key="1">
    <citation type="submission" date="2024-10" db="EMBL/GenBank/DDBJ databases">
        <title>The Natural Products Discovery Center: Release of the First 8490 Sequenced Strains for Exploring Actinobacteria Biosynthetic Diversity.</title>
        <authorList>
            <person name="Kalkreuter E."/>
            <person name="Kautsar S.A."/>
            <person name="Yang D."/>
            <person name="Bader C.D."/>
            <person name="Teijaro C.N."/>
            <person name="Fluegel L."/>
            <person name="Davis C.M."/>
            <person name="Simpson J.R."/>
            <person name="Lauterbach L."/>
            <person name="Steele A.D."/>
            <person name="Gui C."/>
            <person name="Meng S."/>
            <person name="Li G."/>
            <person name="Viehrig K."/>
            <person name="Ye F."/>
            <person name="Su P."/>
            <person name="Kiefer A.F."/>
            <person name="Nichols A."/>
            <person name="Cepeda A.J."/>
            <person name="Yan W."/>
            <person name="Fan B."/>
            <person name="Jiang Y."/>
            <person name="Adhikari A."/>
            <person name="Zheng C.-J."/>
            <person name="Schuster L."/>
            <person name="Cowan T.M."/>
            <person name="Smanski M.J."/>
            <person name="Chevrette M.G."/>
            <person name="De Carvalho L.P.S."/>
            <person name="Shen B."/>
        </authorList>
    </citation>
    <scope>NUCLEOTIDE SEQUENCE [LARGE SCALE GENOMIC DNA]</scope>
    <source>
        <strain evidence="4 5">NPDC050545</strain>
    </source>
</reference>
<dbReference type="SUPFAM" id="SSF47336">
    <property type="entry name" value="ACP-like"/>
    <property type="match status" value="1"/>
</dbReference>
<proteinExistence type="predicted"/>
<dbReference type="PROSITE" id="PS50075">
    <property type="entry name" value="CARRIER"/>
    <property type="match status" value="1"/>
</dbReference>
<evidence type="ECO:0000313" key="5">
    <source>
        <dbReference type="Proteomes" id="UP001612741"/>
    </source>
</evidence>
<dbReference type="SMART" id="SM00823">
    <property type="entry name" value="PKS_PP"/>
    <property type="match status" value="1"/>
</dbReference>
<keyword evidence="1" id="KW-0596">Phosphopantetheine</keyword>
<dbReference type="InterPro" id="IPR036736">
    <property type="entry name" value="ACP-like_sf"/>
</dbReference>
<feature type="domain" description="Carrier" evidence="3">
    <location>
        <begin position="4"/>
        <end position="79"/>
    </location>
</feature>
<evidence type="ECO:0000256" key="2">
    <source>
        <dbReference type="ARBA" id="ARBA00022553"/>
    </source>
</evidence>
<dbReference type="InterPro" id="IPR006162">
    <property type="entry name" value="Ppantetheine_attach_site"/>
</dbReference>
<dbReference type="EMBL" id="JBITGY010000017">
    <property type="protein sequence ID" value="MFI6505006.1"/>
    <property type="molecule type" value="Genomic_DNA"/>
</dbReference>
<keyword evidence="5" id="KW-1185">Reference proteome</keyword>
<dbReference type="PROSITE" id="PS00012">
    <property type="entry name" value="PHOSPHOPANTETHEINE"/>
    <property type="match status" value="1"/>
</dbReference>
<keyword evidence="2" id="KW-0597">Phosphoprotein</keyword>
<dbReference type="InterPro" id="IPR020806">
    <property type="entry name" value="PKS_PP-bd"/>
</dbReference>
<dbReference type="InterPro" id="IPR009081">
    <property type="entry name" value="PP-bd_ACP"/>
</dbReference>
<dbReference type="RefSeq" id="WP_397091006.1">
    <property type="nucleotide sequence ID" value="NZ_JBITGY010000017.1"/>
</dbReference>
<evidence type="ECO:0000313" key="4">
    <source>
        <dbReference type="EMBL" id="MFI6505006.1"/>
    </source>
</evidence>
<evidence type="ECO:0000256" key="1">
    <source>
        <dbReference type="ARBA" id="ARBA00022450"/>
    </source>
</evidence>
<dbReference type="Gene3D" id="1.10.1200.10">
    <property type="entry name" value="ACP-like"/>
    <property type="match status" value="1"/>
</dbReference>
<dbReference type="Pfam" id="PF00550">
    <property type="entry name" value="PP-binding"/>
    <property type="match status" value="1"/>
</dbReference>
<comment type="caution">
    <text evidence="4">The sequence shown here is derived from an EMBL/GenBank/DDBJ whole genome shotgun (WGS) entry which is preliminary data.</text>
</comment>
<accession>A0ABW7ZA01</accession>
<gene>
    <name evidence="4" type="ORF">ACIBG2_47015</name>
</gene>
<protein>
    <submittedName>
        <fullName evidence="4">Acyl carrier protein</fullName>
    </submittedName>
</protein>
<dbReference type="Proteomes" id="UP001612741">
    <property type="component" value="Unassembled WGS sequence"/>
</dbReference>